<dbReference type="AlphaFoldDB" id="A0AAQ3UEN3"/>
<dbReference type="Pfam" id="PF13966">
    <property type="entry name" value="zf-RVT"/>
    <property type="match status" value="1"/>
</dbReference>
<proteinExistence type="predicted"/>
<reference evidence="2 3" key="1">
    <citation type="submission" date="2024-02" db="EMBL/GenBank/DDBJ databases">
        <title>High-quality chromosome-scale genome assembly of Pensacola bahiagrass (Paspalum notatum Flugge var. saurae).</title>
        <authorList>
            <person name="Vega J.M."/>
            <person name="Podio M."/>
            <person name="Orjuela J."/>
            <person name="Siena L.A."/>
            <person name="Pessino S.C."/>
            <person name="Combes M.C."/>
            <person name="Mariac C."/>
            <person name="Albertini E."/>
            <person name="Pupilli F."/>
            <person name="Ortiz J.P.A."/>
            <person name="Leblanc O."/>
        </authorList>
    </citation>
    <scope>NUCLEOTIDE SEQUENCE [LARGE SCALE GENOMIC DNA]</scope>
    <source>
        <strain evidence="2">R1</strain>
        <tissue evidence="2">Leaf</tissue>
    </source>
</reference>
<feature type="domain" description="Reverse transcriptase zinc-binding" evidence="1">
    <location>
        <begin position="228"/>
        <end position="271"/>
    </location>
</feature>
<protein>
    <recommendedName>
        <fullName evidence="1">Reverse transcriptase zinc-binding domain-containing protein</fullName>
    </recommendedName>
</protein>
<evidence type="ECO:0000313" key="3">
    <source>
        <dbReference type="Proteomes" id="UP001341281"/>
    </source>
</evidence>
<keyword evidence="3" id="KW-1185">Reference proteome</keyword>
<name>A0AAQ3UEN3_PASNO</name>
<dbReference type="Proteomes" id="UP001341281">
    <property type="component" value="Chromosome 08"/>
</dbReference>
<dbReference type="InterPro" id="IPR026960">
    <property type="entry name" value="RVT-Znf"/>
</dbReference>
<organism evidence="2 3">
    <name type="scientific">Paspalum notatum var. saurae</name>
    <dbReference type="NCBI Taxonomy" id="547442"/>
    <lineage>
        <taxon>Eukaryota</taxon>
        <taxon>Viridiplantae</taxon>
        <taxon>Streptophyta</taxon>
        <taxon>Embryophyta</taxon>
        <taxon>Tracheophyta</taxon>
        <taxon>Spermatophyta</taxon>
        <taxon>Magnoliopsida</taxon>
        <taxon>Liliopsida</taxon>
        <taxon>Poales</taxon>
        <taxon>Poaceae</taxon>
        <taxon>PACMAD clade</taxon>
        <taxon>Panicoideae</taxon>
        <taxon>Andropogonodae</taxon>
        <taxon>Paspaleae</taxon>
        <taxon>Paspalinae</taxon>
        <taxon>Paspalum</taxon>
    </lineage>
</organism>
<accession>A0AAQ3UEN3</accession>
<sequence length="339" mass="39436">MSFFSIPKGVLKKLDYFRSRFFWQGDENRKKYRLAKWSILCQPKDQGGLGILDLNTKNSALLRKWLYKLLTSDGMWQQILRNKYIGSKPLAQLEWKIGESHFWSCLMKVKLDFLRFRTFLVKDGSQVRFWEDTWLDEAPLKDQYPSLYNIARPKSITIAEATSSSPPSICWRRQLYGTNLDIWNSLLSRLEGLELSQEQDAFYWNLTTNGKFSVKSHYAALMFSNTPNGVILTKDNLAKRNWQGSLTCAFCHKEETINHLFFECRLSRSVWSILQMATGINPPQNVILSVTHWLSSWVILQPEEVQPLVAAGSRHLVRVATEFFSRAHGWRSSLQIDCH</sequence>
<gene>
    <name evidence="2" type="ORF">U9M48_036780</name>
</gene>
<evidence type="ECO:0000259" key="1">
    <source>
        <dbReference type="Pfam" id="PF13966"/>
    </source>
</evidence>
<dbReference type="EMBL" id="CP144752">
    <property type="protein sequence ID" value="WVZ90481.1"/>
    <property type="molecule type" value="Genomic_DNA"/>
</dbReference>
<dbReference type="PANTHER" id="PTHR36617:SF14">
    <property type="entry name" value="REVERSE TRANSCRIPTASE ZINC-BINDING DOMAIN-CONTAINING PROTEIN"/>
    <property type="match status" value="1"/>
</dbReference>
<dbReference type="PANTHER" id="PTHR36617">
    <property type="entry name" value="PROTEIN, PUTATIVE-RELATED"/>
    <property type="match status" value="1"/>
</dbReference>
<evidence type="ECO:0000313" key="2">
    <source>
        <dbReference type="EMBL" id="WVZ90481.1"/>
    </source>
</evidence>